<evidence type="ECO:0000259" key="3">
    <source>
        <dbReference type="PROSITE" id="PS50801"/>
    </source>
</evidence>
<dbReference type="SUPFAM" id="SSF52091">
    <property type="entry name" value="SpoIIaa-like"/>
    <property type="match status" value="1"/>
</dbReference>
<gene>
    <name evidence="4" type="ORF">GCM10010470_29710</name>
</gene>
<sequence>MIVFRSGAPRREVAPWVPGGLIAAPRAAGDPPLQHSCGTPALRLSVEWPAPGVVVVGVRGEIDLACVPRLTELVRQRLTAASLRAVVIDVSGVTYSSSAGLELLIHAHRRAEHRGIDLYVVPGDGPVRRLLELTGLRDHFTCRDTTAEALADARH</sequence>
<evidence type="ECO:0000313" key="4">
    <source>
        <dbReference type="EMBL" id="GAA2792928.1"/>
    </source>
</evidence>
<organism evidence="4 5">
    <name type="scientific">Saccharopolyspora taberi</name>
    <dbReference type="NCBI Taxonomy" id="60895"/>
    <lineage>
        <taxon>Bacteria</taxon>
        <taxon>Bacillati</taxon>
        <taxon>Actinomycetota</taxon>
        <taxon>Actinomycetes</taxon>
        <taxon>Pseudonocardiales</taxon>
        <taxon>Pseudonocardiaceae</taxon>
        <taxon>Saccharopolyspora</taxon>
    </lineage>
</organism>
<proteinExistence type="inferred from homology"/>
<accession>A0ABN3VD02</accession>
<dbReference type="NCBIfam" id="TIGR00377">
    <property type="entry name" value="ant_ant_sig"/>
    <property type="match status" value="1"/>
</dbReference>
<dbReference type="InterPro" id="IPR003658">
    <property type="entry name" value="Anti-sigma_ant"/>
</dbReference>
<feature type="domain" description="STAS" evidence="3">
    <location>
        <begin position="51"/>
        <end position="153"/>
    </location>
</feature>
<dbReference type="CDD" id="cd07043">
    <property type="entry name" value="STAS_anti-anti-sigma_factors"/>
    <property type="match status" value="1"/>
</dbReference>
<dbReference type="InterPro" id="IPR002645">
    <property type="entry name" value="STAS_dom"/>
</dbReference>
<dbReference type="EMBL" id="BAAAUX010000014">
    <property type="protein sequence ID" value="GAA2792928.1"/>
    <property type="molecule type" value="Genomic_DNA"/>
</dbReference>
<name>A0ABN3VD02_9PSEU</name>
<keyword evidence="5" id="KW-1185">Reference proteome</keyword>
<dbReference type="PANTHER" id="PTHR33495:SF2">
    <property type="entry name" value="ANTI-SIGMA FACTOR ANTAGONIST TM_1081-RELATED"/>
    <property type="match status" value="1"/>
</dbReference>
<evidence type="ECO:0000256" key="2">
    <source>
        <dbReference type="RuleBase" id="RU003749"/>
    </source>
</evidence>
<dbReference type="Pfam" id="PF01740">
    <property type="entry name" value="STAS"/>
    <property type="match status" value="1"/>
</dbReference>
<dbReference type="Proteomes" id="UP001500979">
    <property type="component" value="Unassembled WGS sequence"/>
</dbReference>
<dbReference type="Gene3D" id="3.30.750.24">
    <property type="entry name" value="STAS domain"/>
    <property type="match status" value="1"/>
</dbReference>
<reference evidence="4 5" key="1">
    <citation type="journal article" date="2019" name="Int. J. Syst. Evol. Microbiol.">
        <title>The Global Catalogue of Microorganisms (GCM) 10K type strain sequencing project: providing services to taxonomists for standard genome sequencing and annotation.</title>
        <authorList>
            <consortium name="The Broad Institute Genomics Platform"/>
            <consortium name="The Broad Institute Genome Sequencing Center for Infectious Disease"/>
            <person name="Wu L."/>
            <person name="Ma J."/>
        </authorList>
    </citation>
    <scope>NUCLEOTIDE SEQUENCE [LARGE SCALE GENOMIC DNA]</scope>
    <source>
        <strain evidence="4 5">JCM 9383</strain>
    </source>
</reference>
<evidence type="ECO:0000313" key="5">
    <source>
        <dbReference type="Proteomes" id="UP001500979"/>
    </source>
</evidence>
<comment type="caution">
    <text evidence="4">The sequence shown here is derived from an EMBL/GenBank/DDBJ whole genome shotgun (WGS) entry which is preliminary data.</text>
</comment>
<evidence type="ECO:0000256" key="1">
    <source>
        <dbReference type="ARBA" id="ARBA00009013"/>
    </source>
</evidence>
<dbReference type="PANTHER" id="PTHR33495">
    <property type="entry name" value="ANTI-SIGMA FACTOR ANTAGONIST TM_1081-RELATED-RELATED"/>
    <property type="match status" value="1"/>
</dbReference>
<protein>
    <recommendedName>
        <fullName evidence="2">Anti-sigma factor antagonist</fullName>
    </recommendedName>
</protein>
<dbReference type="RefSeq" id="WP_344680245.1">
    <property type="nucleotide sequence ID" value="NZ_BAAAUX010000014.1"/>
</dbReference>
<dbReference type="PROSITE" id="PS50801">
    <property type="entry name" value="STAS"/>
    <property type="match status" value="1"/>
</dbReference>
<dbReference type="InterPro" id="IPR036513">
    <property type="entry name" value="STAS_dom_sf"/>
</dbReference>
<comment type="similarity">
    <text evidence="1 2">Belongs to the anti-sigma-factor antagonist family.</text>
</comment>